<protein>
    <recommendedName>
        <fullName evidence="12">Heme A synthase</fullName>
        <shortName evidence="12">HAS</shortName>
        <ecNumber evidence="12">1.17.99.9</ecNumber>
    </recommendedName>
    <alternativeName>
        <fullName evidence="12">Cytochrome aa3-controlling protein</fullName>
    </alternativeName>
</protein>
<feature type="transmembrane region" description="Helical" evidence="12">
    <location>
        <begin position="108"/>
        <end position="126"/>
    </location>
</feature>
<dbReference type="EMBL" id="SJFN01000032">
    <property type="protein sequence ID" value="TBW34630.1"/>
    <property type="molecule type" value="Genomic_DNA"/>
</dbReference>
<comment type="caution">
    <text evidence="13">The sequence shown here is derived from an EMBL/GenBank/DDBJ whole genome shotgun (WGS) entry which is preliminary data.</text>
</comment>
<keyword evidence="9 12" id="KW-0472">Membrane</keyword>
<comment type="catalytic activity">
    <reaction evidence="11">
        <text>Fe(II)-heme o + 2 A + H2O = Fe(II)-heme a + 2 AH2</text>
        <dbReference type="Rhea" id="RHEA:63388"/>
        <dbReference type="ChEBI" id="CHEBI:13193"/>
        <dbReference type="ChEBI" id="CHEBI:15377"/>
        <dbReference type="ChEBI" id="CHEBI:17499"/>
        <dbReference type="ChEBI" id="CHEBI:60530"/>
        <dbReference type="ChEBI" id="CHEBI:61715"/>
        <dbReference type="EC" id="1.17.99.9"/>
    </reaction>
    <physiologicalReaction direction="left-to-right" evidence="11">
        <dbReference type="Rhea" id="RHEA:63389"/>
    </physiologicalReaction>
</comment>
<keyword evidence="4 12" id="KW-0479">Metal-binding</keyword>
<keyword evidence="8 12" id="KW-0350">Heme biosynthesis</keyword>
<evidence type="ECO:0000256" key="7">
    <source>
        <dbReference type="ARBA" id="ARBA00023004"/>
    </source>
</evidence>
<dbReference type="EC" id="1.17.99.9" evidence="12"/>
<accession>A0A4Q9VHV7</accession>
<organism evidence="13 14">
    <name type="scientific">Siculibacillus lacustris</name>
    <dbReference type="NCBI Taxonomy" id="1549641"/>
    <lineage>
        <taxon>Bacteria</taxon>
        <taxon>Pseudomonadati</taxon>
        <taxon>Pseudomonadota</taxon>
        <taxon>Alphaproteobacteria</taxon>
        <taxon>Hyphomicrobiales</taxon>
        <taxon>Ancalomicrobiaceae</taxon>
        <taxon>Siculibacillus</taxon>
    </lineage>
</organism>
<evidence type="ECO:0000256" key="2">
    <source>
        <dbReference type="ARBA" id="ARBA00004141"/>
    </source>
</evidence>
<dbReference type="OrthoDB" id="9793156at2"/>
<dbReference type="GO" id="GO:0120547">
    <property type="term" value="F:heme A synthase activity"/>
    <property type="evidence" value="ECO:0007669"/>
    <property type="project" value="UniProtKB-EC"/>
</dbReference>
<dbReference type="GO" id="GO:0006784">
    <property type="term" value="P:heme A biosynthetic process"/>
    <property type="evidence" value="ECO:0007669"/>
    <property type="project" value="UniProtKB-UniRule"/>
</dbReference>
<dbReference type="AlphaFoldDB" id="A0A4Q9VHV7"/>
<evidence type="ECO:0000256" key="5">
    <source>
        <dbReference type="ARBA" id="ARBA00022989"/>
    </source>
</evidence>
<comment type="cofactor">
    <cofactor evidence="1 12">
        <name>heme b</name>
        <dbReference type="ChEBI" id="CHEBI:60344"/>
    </cofactor>
</comment>
<keyword evidence="5 12" id="KW-1133">Transmembrane helix</keyword>
<evidence type="ECO:0000256" key="1">
    <source>
        <dbReference type="ARBA" id="ARBA00001970"/>
    </source>
</evidence>
<feature type="transmembrane region" description="Helical" evidence="12">
    <location>
        <begin position="304"/>
        <end position="325"/>
    </location>
</feature>
<feature type="binding site" description="axial binding residue" evidence="12">
    <location>
        <position position="272"/>
    </location>
    <ligand>
        <name>heme</name>
        <dbReference type="ChEBI" id="CHEBI:30413"/>
    </ligand>
    <ligandPart>
        <name>Fe</name>
        <dbReference type="ChEBI" id="CHEBI:18248"/>
    </ligandPart>
</feature>
<evidence type="ECO:0000256" key="3">
    <source>
        <dbReference type="ARBA" id="ARBA00022692"/>
    </source>
</evidence>
<keyword evidence="14" id="KW-1185">Reference proteome</keyword>
<evidence type="ECO:0000313" key="14">
    <source>
        <dbReference type="Proteomes" id="UP000292781"/>
    </source>
</evidence>
<keyword evidence="7 12" id="KW-0408">Iron</keyword>
<dbReference type="InterPro" id="IPR003780">
    <property type="entry name" value="COX15/CtaA_fam"/>
</dbReference>
<feature type="transmembrane region" description="Helical" evidence="12">
    <location>
        <begin position="274"/>
        <end position="292"/>
    </location>
</feature>
<keyword evidence="6 12" id="KW-0560">Oxidoreductase</keyword>
<evidence type="ECO:0000313" key="13">
    <source>
        <dbReference type="EMBL" id="TBW34630.1"/>
    </source>
</evidence>
<feature type="transmembrane region" description="Helical" evidence="12">
    <location>
        <begin position="208"/>
        <end position="229"/>
    </location>
</feature>
<evidence type="ECO:0000256" key="11">
    <source>
        <dbReference type="ARBA" id="ARBA00048044"/>
    </source>
</evidence>
<feature type="transmembrane region" description="Helical" evidence="12">
    <location>
        <begin position="138"/>
        <end position="156"/>
    </location>
</feature>
<dbReference type="Proteomes" id="UP000292781">
    <property type="component" value="Unassembled WGS sequence"/>
</dbReference>
<gene>
    <name evidence="12" type="primary">ctaA</name>
    <name evidence="13" type="ORF">EYW49_17950</name>
</gene>
<evidence type="ECO:0000256" key="6">
    <source>
        <dbReference type="ARBA" id="ARBA00023002"/>
    </source>
</evidence>
<dbReference type="PANTHER" id="PTHR23289:SF2">
    <property type="entry name" value="CYTOCHROME C OXIDASE ASSEMBLY PROTEIN COX15 HOMOLOG"/>
    <property type="match status" value="1"/>
</dbReference>
<dbReference type="HAMAP" id="MF_01665">
    <property type="entry name" value="HemeA_synth_type2"/>
    <property type="match status" value="1"/>
</dbReference>
<comment type="pathway">
    <text evidence="10 12">Porphyrin-containing compound metabolism; heme A biosynthesis; heme A from heme O: step 1/1.</text>
</comment>
<keyword evidence="12" id="KW-1003">Cell membrane</keyword>
<evidence type="ECO:0000256" key="10">
    <source>
        <dbReference type="ARBA" id="ARBA00044501"/>
    </source>
</evidence>
<keyword evidence="3 12" id="KW-0812">Transmembrane</keyword>
<comment type="similarity">
    <text evidence="12">Belongs to the COX15/CtaA family. Type 2 subfamily.</text>
</comment>
<evidence type="ECO:0000256" key="12">
    <source>
        <dbReference type="HAMAP-Rule" id="MF_01665"/>
    </source>
</evidence>
<name>A0A4Q9VHV7_9HYPH</name>
<sequence length="368" mass="39879">MATRLSADPTVSAPPRPKSRAKVRLWLFAVAGLVWLMVLVGGVTRLTGSGLSITEWAPILGALPPLNDADWAAAFAKYREIPQYRLMNAGMTLADFRFIYGWEWTHRLLGRLIGVAYAVPMVVFLATGAIRRAELPRFLALLVLGGLQGVIGWWMVASGLVDRVSVAPLRLAVHLTLAAMIFAALLWTALTLAEAGRPSRPMSRRRRLAAAVVLAWVFVQIFLGALVAGNDAGLVYNTWPMMGEHFVPPELMAYDPWWVNLFENHATVQFLHRMGAYLLFALALAQFVSIVVSGRTATARVSAFALGFMAAFQILVGIATLLLQVPLSLAIVHQGVAMLVLVAAVTHAVSVFSPGRVVAGLSHAADRL</sequence>
<comment type="function">
    <text evidence="12">Catalyzes the conversion of heme O to heme A by two successive hydroxylations of the methyl group at C8. The first hydroxylation forms heme I, the second hydroxylation results in an unstable dihydroxymethyl group, which spontaneously dehydrates, resulting in the formyl group of heme A.</text>
</comment>
<evidence type="ECO:0000256" key="8">
    <source>
        <dbReference type="ARBA" id="ARBA00023133"/>
    </source>
</evidence>
<evidence type="ECO:0000256" key="4">
    <source>
        <dbReference type="ARBA" id="ARBA00022723"/>
    </source>
</evidence>
<comment type="subcellular location">
    <subcellularLocation>
        <location evidence="12">Cell membrane</location>
        <topology evidence="12">Multi-pass membrane protein</topology>
    </subcellularLocation>
    <subcellularLocation>
        <location evidence="2">Membrane</location>
        <topology evidence="2">Multi-pass membrane protein</topology>
    </subcellularLocation>
</comment>
<dbReference type="GO" id="GO:0016653">
    <property type="term" value="F:oxidoreductase activity, acting on NAD(P)H, heme protein as acceptor"/>
    <property type="evidence" value="ECO:0007669"/>
    <property type="project" value="TreeGrafter"/>
</dbReference>
<reference evidence="13 14" key="1">
    <citation type="submission" date="2019-02" db="EMBL/GenBank/DDBJ databases">
        <title>Siculibacillus lacustris gen. nov., sp. nov., a new rosette-forming bacterium isolated from a freshwater crater lake (Lake St. Ana, Romania).</title>
        <authorList>
            <person name="Felfoldi T."/>
            <person name="Marton Z."/>
            <person name="Szabo A."/>
            <person name="Mentes A."/>
            <person name="Boka K."/>
            <person name="Marialigeti K."/>
            <person name="Mathe I."/>
            <person name="Koncz M."/>
            <person name="Schumann P."/>
            <person name="Toth E."/>
        </authorList>
    </citation>
    <scope>NUCLEOTIDE SEQUENCE [LARGE SCALE GENOMIC DNA]</scope>
    <source>
        <strain evidence="13 14">SA-279</strain>
    </source>
</reference>
<feature type="binding site" description="axial binding residue" evidence="12">
    <location>
        <position position="333"/>
    </location>
    <ligand>
        <name>heme</name>
        <dbReference type="ChEBI" id="CHEBI:30413"/>
    </ligand>
    <ligandPart>
        <name>Fe</name>
        <dbReference type="ChEBI" id="CHEBI:18248"/>
    </ligandPart>
</feature>
<dbReference type="UniPathway" id="UPA00269">
    <property type="reaction ID" value="UER00713"/>
</dbReference>
<proteinExistence type="inferred from homology"/>
<feature type="transmembrane region" description="Helical" evidence="12">
    <location>
        <begin position="171"/>
        <end position="196"/>
    </location>
</feature>
<dbReference type="GO" id="GO:0005886">
    <property type="term" value="C:plasma membrane"/>
    <property type="evidence" value="ECO:0007669"/>
    <property type="project" value="UniProtKB-SubCell"/>
</dbReference>
<feature type="transmembrane region" description="Helical" evidence="12">
    <location>
        <begin position="25"/>
        <end position="44"/>
    </location>
</feature>
<evidence type="ECO:0000256" key="9">
    <source>
        <dbReference type="ARBA" id="ARBA00023136"/>
    </source>
</evidence>
<feature type="transmembrane region" description="Helical" evidence="12">
    <location>
        <begin position="331"/>
        <end position="352"/>
    </location>
</feature>
<dbReference type="PANTHER" id="PTHR23289">
    <property type="entry name" value="CYTOCHROME C OXIDASE ASSEMBLY PROTEIN COX15"/>
    <property type="match status" value="1"/>
</dbReference>
<dbReference type="Pfam" id="PF02628">
    <property type="entry name" value="COX15-CtaA"/>
    <property type="match status" value="1"/>
</dbReference>
<dbReference type="GO" id="GO:0046872">
    <property type="term" value="F:metal ion binding"/>
    <property type="evidence" value="ECO:0007669"/>
    <property type="project" value="UniProtKB-KW"/>
</dbReference>
<dbReference type="InterPro" id="IPR023754">
    <property type="entry name" value="HemeA_Synthase_type2"/>
</dbReference>
<comment type="subunit">
    <text evidence="12">Interacts with CtaB.</text>
</comment>